<dbReference type="InterPro" id="IPR029441">
    <property type="entry name" value="Cass2"/>
</dbReference>
<evidence type="ECO:0000313" key="3">
    <source>
        <dbReference type="Proteomes" id="UP000077407"/>
    </source>
</evidence>
<reference evidence="2 3" key="1">
    <citation type="journal article" date="2015" name="Biotechnol. Bioeng.">
        <title>Genome sequence and phenotypic characterization of Caulobacter segnis.</title>
        <authorList>
            <person name="Patel S."/>
            <person name="Fletcher B."/>
            <person name="Scott D.C."/>
            <person name="Ely B."/>
        </authorList>
    </citation>
    <scope>NUCLEOTIDE SEQUENCE [LARGE SCALE GENOMIC DNA]</scope>
    <source>
        <strain evidence="2 3">ERI-2</strain>
    </source>
</reference>
<dbReference type="InterPro" id="IPR011256">
    <property type="entry name" value="Reg_factor_effector_dom_sf"/>
</dbReference>
<protein>
    <submittedName>
        <fullName evidence="2">Bacterial transcription activator, effector binding domain</fullName>
    </submittedName>
</protein>
<comment type="caution">
    <text evidence="2">The sequence shown here is derived from an EMBL/GenBank/DDBJ whole genome shotgun (WGS) entry which is preliminary data.</text>
</comment>
<dbReference type="AlphaFoldDB" id="A0A168PCN7"/>
<feature type="domain" description="Integron-associated effector binding protein" evidence="1">
    <location>
        <begin position="7"/>
        <end position="148"/>
    </location>
</feature>
<dbReference type="PATRIC" id="fig|1538.10.peg.2385"/>
<name>A0A168PCN7_9CLOT</name>
<proteinExistence type="predicted"/>
<dbReference type="SUPFAM" id="SSF55136">
    <property type="entry name" value="Probable bacterial effector-binding domain"/>
    <property type="match status" value="1"/>
</dbReference>
<accession>A0A168PCN7</accession>
<evidence type="ECO:0000259" key="1">
    <source>
        <dbReference type="Pfam" id="PF14526"/>
    </source>
</evidence>
<dbReference type="EMBL" id="LITT01000020">
    <property type="protein sequence ID" value="OAA87583.1"/>
    <property type="molecule type" value="Genomic_DNA"/>
</dbReference>
<dbReference type="Pfam" id="PF14526">
    <property type="entry name" value="Cass2"/>
    <property type="match status" value="1"/>
</dbReference>
<dbReference type="Gene3D" id="3.20.80.10">
    <property type="entry name" value="Regulatory factor, effector binding domain"/>
    <property type="match status" value="1"/>
</dbReference>
<organism evidence="2 3">
    <name type="scientific">Clostridium ljungdahlii</name>
    <dbReference type="NCBI Taxonomy" id="1538"/>
    <lineage>
        <taxon>Bacteria</taxon>
        <taxon>Bacillati</taxon>
        <taxon>Bacillota</taxon>
        <taxon>Clostridia</taxon>
        <taxon>Eubacteriales</taxon>
        <taxon>Clostridiaceae</taxon>
        <taxon>Clostridium</taxon>
    </lineage>
</organism>
<sequence length="151" mass="17646">MNLCMKKRKSFHICGYLVETSLKTCEKDLSNLWNDFNIKKEELFNVFGYRNDFYGLMWSTENQKYCYLIGIEVNCIDKTPTGACCKYIPGTNYAVVCVPPTMSAVEAWTEYYEKILPEAGYIPNSKHGMNFEYYPNGSKETYELWTPIIER</sequence>
<evidence type="ECO:0000313" key="2">
    <source>
        <dbReference type="EMBL" id="OAA87583.1"/>
    </source>
</evidence>
<dbReference type="Proteomes" id="UP000077407">
    <property type="component" value="Unassembled WGS sequence"/>
</dbReference>
<gene>
    <name evidence="2" type="ORF">WY13_01939</name>
</gene>